<dbReference type="GO" id="GO:0003924">
    <property type="term" value="F:GTPase activity"/>
    <property type="evidence" value="ECO:0007669"/>
    <property type="project" value="InterPro"/>
</dbReference>
<dbReference type="NCBIfam" id="TIGR00231">
    <property type="entry name" value="small_GTP"/>
    <property type="match status" value="1"/>
</dbReference>
<dbReference type="PROSITE" id="PS51421">
    <property type="entry name" value="RAS"/>
    <property type="match status" value="1"/>
</dbReference>
<organism evidence="2">
    <name type="scientific">Phaffia rhodozyma</name>
    <name type="common">Yeast</name>
    <name type="synonym">Xanthophyllomyces dendrorhous</name>
    <dbReference type="NCBI Taxonomy" id="264483"/>
    <lineage>
        <taxon>Eukaryota</taxon>
        <taxon>Fungi</taxon>
        <taxon>Dikarya</taxon>
        <taxon>Basidiomycota</taxon>
        <taxon>Agaricomycotina</taxon>
        <taxon>Tremellomycetes</taxon>
        <taxon>Cystofilobasidiales</taxon>
        <taxon>Mrakiaceae</taxon>
        <taxon>Phaffia</taxon>
    </lineage>
</organism>
<dbReference type="EMBL" id="LN483142">
    <property type="protein sequence ID" value="CED83418.1"/>
    <property type="molecule type" value="Genomic_DNA"/>
</dbReference>
<dbReference type="InterPro" id="IPR001806">
    <property type="entry name" value="Small_GTPase"/>
</dbReference>
<dbReference type="PROSITE" id="PS51420">
    <property type="entry name" value="RHO"/>
    <property type="match status" value="1"/>
</dbReference>
<dbReference type="Pfam" id="PF00071">
    <property type="entry name" value="Ras"/>
    <property type="match status" value="1"/>
</dbReference>
<dbReference type="SMART" id="SM00173">
    <property type="entry name" value="RAS"/>
    <property type="match status" value="1"/>
</dbReference>
<evidence type="ECO:0000313" key="2">
    <source>
        <dbReference type="EMBL" id="CED83418.1"/>
    </source>
</evidence>
<dbReference type="Gene3D" id="3.40.50.300">
    <property type="entry name" value="P-loop containing nucleotide triphosphate hydrolases"/>
    <property type="match status" value="1"/>
</dbReference>
<dbReference type="SMART" id="SM00175">
    <property type="entry name" value="RAB"/>
    <property type="match status" value="1"/>
</dbReference>
<dbReference type="SMART" id="SM00174">
    <property type="entry name" value="RHO"/>
    <property type="match status" value="1"/>
</dbReference>
<protein>
    <submittedName>
        <fullName evidence="2">Gtp-binding protein rab5</fullName>
    </submittedName>
</protein>
<sequence>MSQSAKLVLLGESAVGKSSLVLRFVRDEFSDFRESTIGAAFLTQTLTLEEGKVIKFEIWDTAGQERYKSLAPIYYRNAAASLVVYDVTSPIDQSFEKAKSWIRDLRRQADPSLVILLCGNKSDLEAKRQVPKEVGERYAQEEGLLFAEASAKTGDNVENLFREIAKNLPAPPQRVKAGGSGGVGGNAARAGVDLNGKDGAGDSACSC</sequence>
<dbReference type="SUPFAM" id="SSF52540">
    <property type="entry name" value="P-loop containing nucleoside triphosphate hydrolases"/>
    <property type="match status" value="1"/>
</dbReference>
<dbReference type="AlphaFoldDB" id="A0A0F7STW0"/>
<dbReference type="PROSITE" id="PS51419">
    <property type="entry name" value="RAB"/>
    <property type="match status" value="1"/>
</dbReference>
<dbReference type="FunFam" id="3.40.50.300:FF:000823">
    <property type="entry name" value="Small GTPase RAB, putative"/>
    <property type="match status" value="1"/>
</dbReference>
<proteinExistence type="predicted"/>
<keyword evidence="1" id="KW-0547">Nucleotide-binding</keyword>
<dbReference type="InterPro" id="IPR005225">
    <property type="entry name" value="Small_GTP-bd"/>
</dbReference>
<dbReference type="CDD" id="cd01860">
    <property type="entry name" value="Rab5_related"/>
    <property type="match status" value="1"/>
</dbReference>
<reference evidence="2" key="1">
    <citation type="submission" date="2014-08" db="EMBL/GenBank/DDBJ databases">
        <authorList>
            <person name="Sharma Rahul"/>
            <person name="Thines Marco"/>
        </authorList>
    </citation>
    <scope>NUCLEOTIDE SEQUENCE</scope>
</reference>
<accession>A0A0F7STW0</accession>
<dbReference type="SMART" id="SM00176">
    <property type="entry name" value="RAN"/>
    <property type="match status" value="1"/>
</dbReference>
<name>A0A0F7STW0_PHARH</name>
<dbReference type="PANTHER" id="PTHR47978">
    <property type="match status" value="1"/>
</dbReference>
<dbReference type="InterPro" id="IPR027417">
    <property type="entry name" value="P-loop_NTPase"/>
</dbReference>
<dbReference type="PRINTS" id="PR00449">
    <property type="entry name" value="RASTRNSFRMNG"/>
</dbReference>
<evidence type="ECO:0000256" key="1">
    <source>
        <dbReference type="ARBA" id="ARBA00022741"/>
    </source>
</evidence>
<dbReference type="GO" id="GO:0005525">
    <property type="term" value="F:GTP binding"/>
    <property type="evidence" value="ECO:0007669"/>
    <property type="project" value="InterPro"/>
</dbReference>